<dbReference type="PaxDb" id="39947-A0A0P0WLU8"/>
<dbReference type="Gramene" id="Os05t0386100-00">
    <property type="protein sequence ID" value="Os05t0386100-00"/>
    <property type="gene ID" value="Os05g0386100"/>
</dbReference>
<feature type="compositionally biased region" description="Basic and acidic residues" evidence="1">
    <location>
        <begin position="110"/>
        <end position="130"/>
    </location>
</feature>
<gene>
    <name evidence="2" type="ordered locus">Os05g0386100</name>
    <name evidence="2" type="ORF">OSNPB_050386100</name>
</gene>
<sequence>MPKACLGQCNPVRAFGEGINHQGRYLIHQSVGLPGVQDPREAAHVGARPIPHLPVPVVHHPRLPLAVERVRRRERDVEPLRRVRAAAADAADAAENLPRPGVPAPAVAHHRQEVVGREEAAHRDEEEQKRRGLAGILPPAHPS</sequence>
<reference evidence="2 3" key="2">
    <citation type="journal article" date="2013" name="Plant Cell Physiol.">
        <title>Rice Annotation Project Database (RAP-DB): an integrative and interactive database for rice genomics.</title>
        <authorList>
            <person name="Sakai H."/>
            <person name="Lee S.S."/>
            <person name="Tanaka T."/>
            <person name="Numa H."/>
            <person name="Kim J."/>
            <person name="Kawahara Y."/>
            <person name="Wakimoto H."/>
            <person name="Yang C.C."/>
            <person name="Iwamoto M."/>
            <person name="Abe T."/>
            <person name="Yamada Y."/>
            <person name="Muto A."/>
            <person name="Inokuchi H."/>
            <person name="Ikemura T."/>
            <person name="Matsumoto T."/>
            <person name="Sasaki T."/>
            <person name="Itoh T."/>
        </authorList>
    </citation>
    <scope>NUCLEOTIDE SEQUENCE [LARGE SCALE GENOMIC DNA]</scope>
    <source>
        <strain evidence="3">cv. Nipponbare</strain>
    </source>
</reference>
<evidence type="ECO:0000256" key="1">
    <source>
        <dbReference type="SAM" id="MobiDB-lite"/>
    </source>
</evidence>
<reference evidence="3" key="1">
    <citation type="journal article" date="2005" name="Nature">
        <title>The map-based sequence of the rice genome.</title>
        <authorList>
            <consortium name="International rice genome sequencing project (IRGSP)"/>
            <person name="Matsumoto T."/>
            <person name="Wu J."/>
            <person name="Kanamori H."/>
            <person name="Katayose Y."/>
            <person name="Fujisawa M."/>
            <person name="Namiki N."/>
            <person name="Mizuno H."/>
            <person name="Yamamoto K."/>
            <person name="Antonio B.A."/>
            <person name="Baba T."/>
            <person name="Sakata K."/>
            <person name="Nagamura Y."/>
            <person name="Aoki H."/>
            <person name="Arikawa K."/>
            <person name="Arita K."/>
            <person name="Bito T."/>
            <person name="Chiden Y."/>
            <person name="Fujitsuka N."/>
            <person name="Fukunaka R."/>
            <person name="Hamada M."/>
            <person name="Harada C."/>
            <person name="Hayashi A."/>
            <person name="Hijishita S."/>
            <person name="Honda M."/>
            <person name="Hosokawa S."/>
            <person name="Ichikawa Y."/>
            <person name="Idonuma A."/>
            <person name="Iijima M."/>
            <person name="Ikeda M."/>
            <person name="Ikeno M."/>
            <person name="Ito K."/>
            <person name="Ito S."/>
            <person name="Ito T."/>
            <person name="Ito Y."/>
            <person name="Ito Y."/>
            <person name="Iwabuchi A."/>
            <person name="Kamiya K."/>
            <person name="Karasawa W."/>
            <person name="Kurita K."/>
            <person name="Katagiri S."/>
            <person name="Kikuta A."/>
            <person name="Kobayashi H."/>
            <person name="Kobayashi N."/>
            <person name="Machita K."/>
            <person name="Maehara T."/>
            <person name="Masukawa M."/>
            <person name="Mizubayashi T."/>
            <person name="Mukai Y."/>
            <person name="Nagasaki H."/>
            <person name="Nagata Y."/>
            <person name="Naito S."/>
            <person name="Nakashima M."/>
            <person name="Nakama Y."/>
            <person name="Nakamichi Y."/>
            <person name="Nakamura M."/>
            <person name="Meguro A."/>
            <person name="Negishi M."/>
            <person name="Ohta I."/>
            <person name="Ohta T."/>
            <person name="Okamoto M."/>
            <person name="Ono N."/>
            <person name="Saji S."/>
            <person name="Sakaguchi M."/>
            <person name="Sakai K."/>
            <person name="Shibata M."/>
            <person name="Shimokawa T."/>
            <person name="Song J."/>
            <person name="Takazaki Y."/>
            <person name="Terasawa K."/>
            <person name="Tsugane M."/>
            <person name="Tsuji K."/>
            <person name="Ueda S."/>
            <person name="Waki K."/>
            <person name="Yamagata H."/>
            <person name="Yamamoto M."/>
            <person name="Yamamoto S."/>
            <person name="Yamane H."/>
            <person name="Yoshiki S."/>
            <person name="Yoshihara R."/>
            <person name="Yukawa K."/>
            <person name="Zhong H."/>
            <person name="Yano M."/>
            <person name="Yuan Q."/>
            <person name="Ouyang S."/>
            <person name="Liu J."/>
            <person name="Jones K.M."/>
            <person name="Gansberger K."/>
            <person name="Moffat K."/>
            <person name="Hill J."/>
            <person name="Bera J."/>
            <person name="Fadrosh D."/>
            <person name="Jin S."/>
            <person name="Johri S."/>
            <person name="Kim M."/>
            <person name="Overton L."/>
            <person name="Reardon M."/>
            <person name="Tsitrin T."/>
            <person name="Vuong H."/>
            <person name="Weaver B."/>
            <person name="Ciecko A."/>
            <person name="Tallon L."/>
            <person name="Jackson J."/>
            <person name="Pai G."/>
            <person name="Aken S.V."/>
            <person name="Utterback T."/>
            <person name="Reidmuller S."/>
            <person name="Feldblyum T."/>
            <person name="Hsiao J."/>
            <person name="Zismann V."/>
            <person name="Iobst S."/>
            <person name="de Vazeille A.R."/>
            <person name="Buell C.R."/>
            <person name="Ying K."/>
            <person name="Li Y."/>
            <person name="Lu T."/>
            <person name="Huang Y."/>
            <person name="Zhao Q."/>
            <person name="Feng Q."/>
            <person name="Zhang L."/>
            <person name="Zhu J."/>
            <person name="Weng Q."/>
            <person name="Mu J."/>
            <person name="Lu Y."/>
            <person name="Fan D."/>
            <person name="Liu Y."/>
            <person name="Guan J."/>
            <person name="Zhang Y."/>
            <person name="Yu S."/>
            <person name="Liu X."/>
            <person name="Zhang Y."/>
            <person name="Hong G."/>
            <person name="Han B."/>
            <person name="Choisne N."/>
            <person name="Demange N."/>
            <person name="Orjeda G."/>
            <person name="Samain S."/>
            <person name="Cattolico L."/>
            <person name="Pelletier E."/>
            <person name="Couloux A."/>
            <person name="Segurens B."/>
            <person name="Wincker P."/>
            <person name="D'Hont A."/>
            <person name="Scarpelli C."/>
            <person name="Weissenbach J."/>
            <person name="Salanoubat M."/>
            <person name="Quetier F."/>
            <person name="Yu Y."/>
            <person name="Kim H.R."/>
            <person name="Rambo T."/>
            <person name="Currie J."/>
            <person name="Collura K."/>
            <person name="Luo M."/>
            <person name="Yang T."/>
            <person name="Ammiraju J.S.S."/>
            <person name="Engler F."/>
            <person name="Soderlund C."/>
            <person name="Wing R.A."/>
            <person name="Palmer L.E."/>
            <person name="de la Bastide M."/>
            <person name="Spiegel L."/>
            <person name="Nascimento L."/>
            <person name="Zutavern T."/>
            <person name="O'Shaughnessy A."/>
            <person name="Dike S."/>
            <person name="Dedhia N."/>
            <person name="Preston R."/>
            <person name="Balija V."/>
            <person name="McCombie W.R."/>
            <person name="Chow T."/>
            <person name="Chen H."/>
            <person name="Chung M."/>
            <person name="Chen C."/>
            <person name="Shaw J."/>
            <person name="Wu H."/>
            <person name="Hsiao K."/>
            <person name="Chao Y."/>
            <person name="Chu M."/>
            <person name="Cheng C."/>
            <person name="Hour A."/>
            <person name="Lee P."/>
            <person name="Lin S."/>
            <person name="Lin Y."/>
            <person name="Liou J."/>
            <person name="Liu S."/>
            <person name="Hsing Y."/>
            <person name="Raghuvanshi S."/>
            <person name="Mohanty A."/>
            <person name="Bharti A.K."/>
            <person name="Gaur A."/>
            <person name="Gupta V."/>
            <person name="Kumar D."/>
            <person name="Ravi V."/>
            <person name="Vij S."/>
            <person name="Kapur A."/>
            <person name="Khurana P."/>
            <person name="Khurana P."/>
            <person name="Khurana J.P."/>
            <person name="Tyagi A.K."/>
            <person name="Gaikwad K."/>
            <person name="Singh A."/>
            <person name="Dalal V."/>
            <person name="Srivastava S."/>
            <person name="Dixit A."/>
            <person name="Pal A.K."/>
            <person name="Ghazi I.A."/>
            <person name="Yadav M."/>
            <person name="Pandit A."/>
            <person name="Bhargava A."/>
            <person name="Sureshbabu K."/>
            <person name="Batra K."/>
            <person name="Sharma T.R."/>
            <person name="Mohapatra T."/>
            <person name="Singh N.K."/>
            <person name="Messing J."/>
            <person name="Nelson A.B."/>
            <person name="Fuks G."/>
            <person name="Kavchok S."/>
            <person name="Keizer G."/>
            <person name="Linton E."/>
            <person name="Llaca V."/>
            <person name="Song R."/>
            <person name="Tanyolac B."/>
            <person name="Young S."/>
            <person name="Ho-Il K."/>
            <person name="Hahn J.H."/>
            <person name="Sangsakoo G."/>
            <person name="Vanavichit A."/>
            <person name="de Mattos Luiz.A.T."/>
            <person name="Zimmer P.D."/>
            <person name="Malone G."/>
            <person name="Dellagostin O."/>
            <person name="de Oliveira A.C."/>
            <person name="Bevan M."/>
            <person name="Bancroft I."/>
            <person name="Minx P."/>
            <person name="Cordum H."/>
            <person name="Wilson R."/>
            <person name="Cheng Z."/>
            <person name="Jin W."/>
            <person name="Jiang J."/>
            <person name="Leong S.A."/>
            <person name="Iwama H."/>
            <person name="Gojobori T."/>
            <person name="Itoh T."/>
            <person name="Niimura Y."/>
            <person name="Fujii Y."/>
            <person name="Habara T."/>
            <person name="Sakai H."/>
            <person name="Sato Y."/>
            <person name="Wilson G."/>
            <person name="Kumar K."/>
            <person name="McCouch S."/>
            <person name="Juretic N."/>
            <person name="Hoen D."/>
            <person name="Wright S."/>
            <person name="Bruskiewich R."/>
            <person name="Bureau T."/>
            <person name="Miyao A."/>
            <person name="Hirochika H."/>
            <person name="Nishikawa T."/>
            <person name="Kadowaki K."/>
            <person name="Sugiura M."/>
            <person name="Burr B."/>
            <person name="Sasaki T."/>
        </authorList>
    </citation>
    <scope>NUCLEOTIDE SEQUENCE [LARGE SCALE GENOMIC DNA]</scope>
    <source>
        <strain evidence="3">cv. Nipponbare</strain>
    </source>
</reference>
<dbReference type="Proteomes" id="UP000059680">
    <property type="component" value="Chromosome 5"/>
</dbReference>
<evidence type="ECO:0000313" key="3">
    <source>
        <dbReference type="Proteomes" id="UP000059680"/>
    </source>
</evidence>
<dbReference type="InParanoid" id="A0A0P0WLU8"/>
<dbReference type="AlphaFoldDB" id="A0A0P0WLU8"/>
<feature type="non-terminal residue" evidence="2">
    <location>
        <position position="1"/>
    </location>
</feature>
<proteinExistence type="predicted"/>
<feature type="region of interest" description="Disordered" evidence="1">
    <location>
        <begin position="88"/>
        <end position="143"/>
    </location>
</feature>
<reference evidence="2 3" key="3">
    <citation type="journal article" date="2013" name="Rice">
        <title>Improvement of the Oryza sativa Nipponbare reference genome using next generation sequence and optical map data.</title>
        <authorList>
            <person name="Kawahara Y."/>
            <person name="de la Bastide M."/>
            <person name="Hamilton J.P."/>
            <person name="Kanamori H."/>
            <person name="McCombie W.R."/>
            <person name="Ouyang S."/>
            <person name="Schwartz D.C."/>
            <person name="Tanaka T."/>
            <person name="Wu J."/>
            <person name="Zhou S."/>
            <person name="Childs K.L."/>
            <person name="Davidson R.M."/>
            <person name="Lin H."/>
            <person name="Quesada-Ocampo L."/>
            <person name="Vaillancourt B."/>
            <person name="Sakai H."/>
            <person name="Lee S.S."/>
            <person name="Kim J."/>
            <person name="Numa H."/>
            <person name="Itoh T."/>
            <person name="Buell C.R."/>
            <person name="Matsumoto T."/>
        </authorList>
    </citation>
    <scope>NUCLEOTIDE SEQUENCE [LARGE SCALE GENOMIC DNA]</scope>
    <source>
        <strain evidence="3">cv. Nipponbare</strain>
    </source>
</reference>
<keyword evidence="3" id="KW-1185">Reference proteome</keyword>
<evidence type="ECO:0000313" key="2">
    <source>
        <dbReference type="EMBL" id="BAS93804.1"/>
    </source>
</evidence>
<organism evidence="2 3">
    <name type="scientific">Oryza sativa subsp. japonica</name>
    <name type="common">Rice</name>
    <dbReference type="NCBI Taxonomy" id="39947"/>
    <lineage>
        <taxon>Eukaryota</taxon>
        <taxon>Viridiplantae</taxon>
        <taxon>Streptophyta</taxon>
        <taxon>Embryophyta</taxon>
        <taxon>Tracheophyta</taxon>
        <taxon>Spermatophyta</taxon>
        <taxon>Magnoliopsida</taxon>
        <taxon>Liliopsida</taxon>
        <taxon>Poales</taxon>
        <taxon>Poaceae</taxon>
        <taxon>BOP clade</taxon>
        <taxon>Oryzoideae</taxon>
        <taxon>Oryzeae</taxon>
        <taxon>Oryzinae</taxon>
        <taxon>Oryza</taxon>
        <taxon>Oryza sativa</taxon>
    </lineage>
</organism>
<accession>A0A0P0WLU8</accession>
<protein>
    <submittedName>
        <fullName evidence="2">Os05g0386100 protein</fullName>
    </submittedName>
</protein>
<dbReference type="EMBL" id="AP014961">
    <property type="protein sequence ID" value="BAS93804.1"/>
    <property type="molecule type" value="Genomic_DNA"/>
</dbReference>
<name>A0A0P0WLU8_ORYSJ</name>